<evidence type="ECO:0000256" key="1">
    <source>
        <dbReference type="SAM" id="MobiDB-lite"/>
    </source>
</evidence>
<feature type="compositionally biased region" description="Polar residues" evidence="1">
    <location>
        <begin position="1"/>
        <end position="15"/>
    </location>
</feature>
<feature type="region of interest" description="Disordered" evidence="1">
    <location>
        <begin position="217"/>
        <end position="285"/>
    </location>
</feature>
<proteinExistence type="predicted"/>
<name>A0A058Z4R7_FONAL</name>
<dbReference type="Proteomes" id="UP000030693">
    <property type="component" value="Unassembled WGS sequence"/>
</dbReference>
<dbReference type="RefSeq" id="XP_009496489.1">
    <property type="nucleotide sequence ID" value="XM_009498214.1"/>
</dbReference>
<protein>
    <submittedName>
        <fullName evidence="2">Uncharacterized protein</fullName>
    </submittedName>
</protein>
<reference evidence="2" key="1">
    <citation type="submission" date="2013-04" db="EMBL/GenBank/DDBJ databases">
        <title>The Genome Sequence of Fonticula alba ATCC 38817.</title>
        <authorList>
            <consortium name="The Broad Institute Genomics Platform"/>
            <person name="Russ C."/>
            <person name="Cuomo C."/>
            <person name="Burger G."/>
            <person name="Gray M.W."/>
            <person name="Holland P.W.H."/>
            <person name="King N."/>
            <person name="Lang F.B.F."/>
            <person name="Roger A.J."/>
            <person name="Ruiz-Trillo I."/>
            <person name="Brown M."/>
            <person name="Walker B."/>
            <person name="Young S."/>
            <person name="Zeng Q."/>
            <person name="Gargeya S."/>
            <person name="Fitzgerald M."/>
            <person name="Haas B."/>
            <person name="Abouelleil A."/>
            <person name="Allen A.W."/>
            <person name="Alvarado L."/>
            <person name="Arachchi H.M."/>
            <person name="Berlin A.M."/>
            <person name="Chapman S.B."/>
            <person name="Gainer-Dewar J."/>
            <person name="Goldberg J."/>
            <person name="Griggs A."/>
            <person name="Gujja S."/>
            <person name="Hansen M."/>
            <person name="Howarth C."/>
            <person name="Imamovic A."/>
            <person name="Ireland A."/>
            <person name="Larimer J."/>
            <person name="McCowan C."/>
            <person name="Murphy C."/>
            <person name="Pearson M."/>
            <person name="Poon T.W."/>
            <person name="Priest M."/>
            <person name="Roberts A."/>
            <person name="Saif S."/>
            <person name="Shea T."/>
            <person name="Sisk P."/>
            <person name="Sykes S."/>
            <person name="Wortman J."/>
            <person name="Nusbaum C."/>
            <person name="Birren B."/>
        </authorList>
    </citation>
    <scope>NUCLEOTIDE SEQUENCE [LARGE SCALE GENOMIC DNA]</scope>
    <source>
        <strain evidence="2">ATCC 38817</strain>
    </source>
</reference>
<accession>A0A058Z4R7</accession>
<feature type="compositionally biased region" description="Low complexity" evidence="1">
    <location>
        <begin position="29"/>
        <end position="49"/>
    </location>
</feature>
<dbReference type="GeneID" id="20529063"/>
<feature type="compositionally biased region" description="Low complexity" evidence="1">
    <location>
        <begin position="217"/>
        <end position="261"/>
    </location>
</feature>
<sequence>MSDLSFKQANASRYRSSLHGRRRHDKKPSSGGKPSAAKGAAASPTASGPDNRTASLQEVFTALAEPDQPGLAAYDGVPNTYPQVLDRLKADTLLLEALRPGLVLRPDSSVDACLGLLDDISQRVHAEQAAPAPAPAKDSFTRVPPKLPPALLTAMGSLALHPALPPIEAPALAPQEAASSSAQDPSTLAVDSLCPSHIPDALPVCLLTPGCLTSADTPAATGPAPSPAAEPVNPTQVPATVSPASPAASSSQASPEEALALGRSIGAPVKPQDLDDLESMLDSMI</sequence>
<dbReference type="EMBL" id="KB932207">
    <property type="protein sequence ID" value="KCV68918.1"/>
    <property type="molecule type" value="Genomic_DNA"/>
</dbReference>
<evidence type="ECO:0000313" key="2">
    <source>
        <dbReference type="EMBL" id="KCV68918.1"/>
    </source>
</evidence>
<evidence type="ECO:0000313" key="3">
    <source>
        <dbReference type="Proteomes" id="UP000030693"/>
    </source>
</evidence>
<feature type="region of interest" description="Disordered" evidence="1">
    <location>
        <begin position="1"/>
        <end position="58"/>
    </location>
</feature>
<feature type="compositionally biased region" description="Basic residues" evidence="1">
    <location>
        <begin position="16"/>
        <end position="26"/>
    </location>
</feature>
<gene>
    <name evidence="2" type="ORF">H696_04338</name>
</gene>
<dbReference type="AlphaFoldDB" id="A0A058Z4R7"/>
<organism evidence="2">
    <name type="scientific">Fonticula alba</name>
    <name type="common">Slime mold</name>
    <dbReference type="NCBI Taxonomy" id="691883"/>
    <lineage>
        <taxon>Eukaryota</taxon>
        <taxon>Rotosphaerida</taxon>
        <taxon>Fonticulaceae</taxon>
        <taxon>Fonticula</taxon>
    </lineage>
</organism>
<keyword evidence="3" id="KW-1185">Reference proteome</keyword>